<evidence type="ECO:0000256" key="2">
    <source>
        <dbReference type="SAM" id="MobiDB-lite"/>
    </source>
</evidence>
<name>A0A9W6XXT3_9STRA</name>
<evidence type="ECO:0000313" key="3">
    <source>
        <dbReference type="EMBL" id="GMF47526.1"/>
    </source>
</evidence>
<keyword evidence="1" id="KW-0175">Coiled coil</keyword>
<dbReference type="Proteomes" id="UP001165121">
    <property type="component" value="Unassembled WGS sequence"/>
</dbReference>
<gene>
    <name evidence="3" type="ORF">Pfra01_001799000</name>
</gene>
<sequence length="955" mass="104891">MAFRWTDYGRWKDRTGRHERERALHCQHVSSAKAAAMEMASPPAVLRLLLKVLNSTSTAVSSSERCCPPLACRDGWRGLAASGCPQSSHIQHVTACSKLANVELRYSAGADSHLGSDDAGCLQQGTGSQTACWGQRSLPAVDTARPIGWGDVISAEMVTPLMAHRSESRVKAHPVLRFICPSTQDSLRTHFGVSCVDGQMKRSTGWAFTRDLLAPTDSVNTEPVPDTASASGNRTSPSTPRTARIQYKYAESYGAGAAPDPTKANALSALTTPLQDGCHRAANGLDVALRSLKPPASTASAKPDESLSNEQRLGDVVWKPEHEFPGRSVIDRHAMTLDRELQVLRRIARVSVRSIAQPARLALLGVCSSGVLGLSAYEAHLLLDPAQPATLDSLVFVYTYATHNFLASCIWETRAPALVAQALGLDPAGLLRVFDPATSTADAALQLKIMSVFTTRAMLAGFMVVTQLLNIVRASGTAALGYLENVYSGLEPPLQGIEERIIRLAGKGSDVTEVSMARYGAHILPVFEDPEQHRHLVAQWSLNGRVPCVWCVPKGQYGFRHSWTGLRVDESFLLRTTTGKYILCIEADATLKDRAFELRVMPKSPLPKDEELSIEEASQAYRLVERQAALALQRPFRSLCVLLGDSRQPCDLGGESFVSLRERMRLKQEVNVLIDSKAPLLLEVLKWCGRFVDDRKTLVLDVTPHNFTPLKLFLEHHGYAVLTPAEAVEFEERERAELAAEAKIKAEAEEQEQRQRQDQEEHELALAGSLLKGRQSDPSLEGSKKTCENTDATEKNSDAQDKATMEAKDKPTGKDHEKGSNDKENEAPAARRGKKPEKLPRLLYYPTTSATINAVHATLTSGDGLSDPRRCCVLINQPFGLEHLDELAQDAGQKFHPVCAAEIYDDYFRQVRIWTRMGHSAAVIQRELDQRFEPVRDVLDAIATLDKASTSPRSK</sequence>
<dbReference type="EMBL" id="BSXT01002162">
    <property type="protein sequence ID" value="GMF47526.1"/>
    <property type="molecule type" value="Genomic_DNA"/>
</dbReference>
<feature type="compositionally biased region" description="Basic and acidic residues" evidence="2">
    <location>
        <begin position="782"/>
        <end position="826"/>
    </location>
</feature>
<dbReference type="InterPro" id="IPR046627">
    <property type="entry name" value="DUF6739"/>
</dbReference>
<proteinExistence type="predicted"/>
<organism evidence="3 4">
    <name type="scientific">Phytophthora fragariaefolia</name>
    <dbReference type="NCBI Taxonomy" id="1490495"/>
    <lineage>
        <taxon>Eukaryota</taxon>
        <taxon>Sar</taxon>
        <taxon>Stramenopiles</taxon>
        <taxon>Oomycota</taxon>
        <taxon>Peronosporomycetes</taxon>
        <taxon>Peronosporales</taxon>
        <taxon>Peronosporaceae</taxon>
        <taxon>Phytophthora</taxon>
    </lineage>
</organism>
<evidence type="ECO:0000313" key="4">
    <source>
        <dbReference type="Proteomes" id="UP001165121"/>
    </source>
</evidence>
<evidence type="ECO:0000256" key="1">
    <source>
        <dbReference type="SAM" id="Coils"/>
    </source>
</evidence>
<accession>A0A9W6XXT3</accession>
<comment type="caution">
    <text evidence="3">The sequence shown here is derived from an EMBL/GenBank/DDBJ whole genome shotgun (WGS) entry which is preliminary data.</text>
</comment>
<dbReference type="OrthoDB" id="2111127at2759"/>
<feature type="region of interest" description="Disordered" evidence="2">
    <location>
        <begin position="768"/>
        <end position="841"/>
    </location>
</feature>
<keyword evidence="4" id="KW-1185">Reference proteome</keyword>
<feature type="coiled-coil region" evidence="1">
    <location>
        <begin position="731"/>
        <end position="765"/>
    </location>
</feature>
<feature type="compositionally biased region" description="Polar residues" evidence="2">
    <location>
        <begin position="228"/>
        <end position="241"/>
    </location>
</feature>
<dbReference type="Pfam" id="PF20524">
    <property type="entry name" value="DUF6739"/>
    <property type="match status" value="1"/>
</dbReference>
<reference evidence="3" key="1">
    <citation type="submission" date="2023-04" db="EMBL/GenBank/DDBJ databases">
        <title>Phytophthora fragariaefolia NBRC 109709.</title>
        <authorList>
            <person name="Ichikawa N."/>
            <person name="Sato H."/>
            <person name="Tonouchi N."/>
        </authorList>
    </citation>
    <scope>NUCLEOTIDE SEQUENCE</scope>
    <source>
        <strain evidence="3">NBRC 109709</strain>
    </source>
</reference>
<protein>
    <submittedName>
        <fullName evidence="3">Unnamed protein product</fullName>
    </submittedName>
</protein>
<feature type="region of interest" description="Disordered" evidence="2">
    <location>
        <begin position="216"/>
        <end position="242"/>
    </location>
</feature>
<dbReference type="AlphaFoldDB" id="A0A9W6XXT3"/>